<evidence type="ECO:0000313" key="2">
    <source>
        <dbReference type="EMBL" id="BBX94134.1"/>
    </source>
</evidence>
<accession>A0AAX2ZT32</accession>
<dbReference type="Proteomes" id="UP001162885">
    <property type="component" value="Chromosome"/>
</dbReference>
<evidence type="ECO:0000256" key="1">
    <source>
        <dbReference type="SAM" id="MobiDB-lite"/>
    </source>
</evidence>
<feature type="region of interest" description="Disordered" evidence="1">
    <location>
        <begin position="20"/>
        <end position="56"/>
    </location>
</feature>
<organism evidence="3 5">
    <name type="scientific">Mycolicibacterium boenickei</name>
    <dbReference type="NCBI Taxonomy" id="146017"/>
    <lineage>
        <taxon>Bacteria</taxon>
        <taxon>Bacillati</taxon>
        <taxon>Actinomycetota</taxon>
        <taxon>Actinomycetes</taxon>
        <taxon>Mycobacteriales</taxon>
        <taxon>Mycobacteriaceae</taxon>
        <taxon>Mycolicibacterium</taxon>
    </lineage>
</organism>
<reference evidence="3 5" key="3">
    <citation type="journal article" date="2022" name="BMC Genomics">
        <title>Comparative genome analysis of mycobacteria focusing on tRNA and non-coding RNA.</title>
        <authorList>
            <person name="Behra P.R.K."/>
            <person name="Pettersson B.M.F."/>
            <person name="Ramesh M."/>
            <person name="Das S."/>
            <person name="Dasgupta S."/>
            <person name="Kirsebom L.A."/>
        </authorList>
    </citation>
    <scope>NUCLEOTIDE SEQUENCE [LARGE SCALE GENOMIC DNA]</scope>
    <source>
        <strain evidence="3 5">DSM 44677</strain>
    </source>
</reference>
<dbReference type="RefSeq" id="WP_077743355.1">
    <property type="nucleotide sequence ID" value="NZ_AP022579.1"/>
</dbReference>
<evidence type="ECO:0000313" key="5">
    <source>
        <dbReference type="Proteomes" id="UP001162885"/>
    </source>
</evidence>
<keyword evidence="4" id="KW-1185">Reference proteome</keyword>
<feature type="compositionally biased region" description="Basic residues" evidence="1">
    <location>
        <begin position="31"/>
        <end position="42"/>
    </location>
</feature>
<reference evidence="2" key="2">
    <citation type="submission" date="2020-02" db="EMBL/GenBank/DDBJ databases">
        <authorList>
            <person name="Matsumoto Y."/>
            <person name="Kinjo T."/>
            <person name="Motooka D."/>
            <person name="Nabeya D."/>
            <person name="Jung N."/>
            <person name="Uechi K."/>
            <person name="Horii T."/>
            <person name="Iida T."/>
            <person name="Fujita J."/>
            <person name="Nakamura S."/>
        </authorList>
    </citation>
    <scope>NUCLEOTIDE SEQUENCE</scope>
    <source>
        <strain evidence="2">JCM 15653</strain>
    </source>
</reference>
<dbReference type="EMBL" id="AP022579">
    <property type="protein sequence ID" value="BBX94134.1"/>
    <property type="molecule type" value="Genomic_DNA"/>
</dbReference>
<gene>
    <name evidence="3" type="ORF">H5U98_22750</name>
    <name evidence="2" type="ORF">MBOE_57830</name>
</gene>
<evidence type="ECO:0000313" key="4">
    <source>
        <dbReference type="Proteomes" id="UP000466683"/>
    </source>
</evidence>
<reference evidence="2 4" key="1">
    <citation type="journal article" date="2019" name="Emerg. Microbes Infect.">
        <title>Comprehensive subspecies identification of 175 nontuberculous mycobacteria species based on 7547 genomic profiles.</title>
        <authorList>
            <person name="Matsumoto Y."/>
            <person name="Kinjo T."/>
            <person name="Motooka D."/>
            <person name="Nabeya D."/>
            <person name="Jung N."/>
            <person name="Uechi K."/>
            <person name="Horii T."/>
            <person name="Iida T."/>
            <person name="Fujita J."/>
            <person name="Nakamura S."/>
        </authorList>
    </citation>
    <scope>NUCLEOTIDE SEQUENCE [LARGE SCALE GENOMIC DNA]</scope>
    <source>
        <strain evidence="2 4">JCM 15653</strain>
    </source>
</reference>
<dbReference type="EMBL" id="CP060016">
    <property type="protein sequence ID" value="UNB98346.1"/>
    <property type="molecule type" value="Genomic_DNA"/>
</dbReference>
<name>A0AAX2ZT32_9MYCO</name>
<feature type="compositionally biased region" description="Basic and acidic residues" evidence="1">
    <location>
        <begin position="43"/>
        <end position="56"/>
    </location>
</feature>
<evidence type="ECO:0000313" key="3">
    <source>
        <dbReference type="EMBL" id="UNB98346.1"/>
    </source>
</evidence>
<dbReference type="AlphaFoldDB" id="A0AAX2ZT32"/>
<protein>
    <submittedName>
        <fullName evidence="3">Uncharacterized protein</fullName>
    </submittedName>
</protein>
<proteinExistence type="predicted"/>
<sequence length="222" mass="24866">MSYYRASSLACAMRFRRPGRDAGAIPDRRERAHRGHHGHGHARCREQRRPDSGGCDRRRGTFFGVDKTLLVPEFGAEFTDITSSDLTTIEQMTGLENLGPAQRVAIFRMNVTPKLRIYLRQDGIWTAPAHIKAPKLLRSIGVPAPFSIDTDVPLPDSVLLEYLVTGKASTALGRNFLRRVRDRFLDNHSWFDSQTTVTERSGEIADAFADTRRVVRGSSSAL</sequence>
<dbReference type="Proteomes" id="UP000466683">
    <property type="component" value="Chromosome"/>
</dbReference>